<dbReference type="RefSeq" id="XP_009527430.1">
    <property type="nucleotide sequence ID" value="XM_009529135.1"/>
</dbReference>
<name>G4ZDN3_PHYSP</name>
<dbReference type="Proteomes" id="UP000002640">
    <property type="component" value="Unassembled WGS sequence"/>
</dbReference>
<dbReference type="EMBL" id="JH159154">
    <property type="protein sequence ID" value="EGZ18372.1"/>
    <property type="molecule type" value="Genomic_DNA"/>
</dbReference>
<dbReference type="InParanoid" id="G4ZDN3"/>
<organism evidence="2 3">
    <name type="scientific">Phytophthora sojae (strain P6497)</name>
    <name type="common">Soybean stem and root rot agent</name>
    <name type="synonym">Phytophthora megasperma f. sp. glycines</name>
    <dbReference type="NCBI Taxonomy" id="1094619"/>
    <lineage>
        <taxon>Eukaryota</taxon>
        <taxon>Sar</taxon>
        <taxon>Stramenopiles</taxon>
        <taxon>Oomycota</taxon>
        <taxon>Peronosporomycetes</taxon>
        <taxon>Peronosporales</taxon>
        <taxon>Peronosporaceae</taxon>
        <taxon>Phytophthora</taxon>
    </lineage>
</organism>
<dbReference type="KEGG" id="psoj:PHYSODRAFT_315222"/>
<gene>
    <name evidence="2" type="ORF">PHYSODRAFT_315222</name>
</gene>
<evidence type="ECO:0000313" key="2">
    <source>
        <dbReference type="EMBL" id="EGZ18372.1"/>
    </source>
</evidence>
<dbReference type="GeneID" id="20643823"/>
<evidence type="ECO:0000256" key="1">
    <source>
        <dbReference type="SAM" id="MobiDB-lite"/>
    </source>
</evidence>
<evidence type="ECO:0000313" key="3">
    <source>
        <dbReference type="Proteomes" id="UP000002640"/>
    </source>
</evidence>
<sequence length="254" mass="29235">MSNSERGIKFRERQREREATLSQETDRLRDEIQRLQVLRDLCEAKSLASEYCTAAVPMKFIMEYFQQFRIGLHVPNAPATPHTKFGGKPAVEMILSIWEHYSRFHTSVKLELESADLITGKNWSSVAVRGILHLRYSRRTIQHVFPSAIGDEELIQKLISRQLHVHYRAQMHFNAYGRLEGYEITPAFVGALMEVLGSIRGCERMLGRALIKGHVLGEKAEQSSPGLDVLHRSVERLPLASFVENRWVNWMYSV</sequence>
<dbReference type="AlphaFoldDB" id="G4ZDN3"/>
<feature type="region of interest" description="Disordered" evidence="1">
    <location>
        <begin position="1"/>
        <end position="22"/>
    </location>
</feature>
<dbReference type="SMR" id="G4ZDN3"/>
<keyword evidence="3" id="KW-1185">Reference proteome</keyword>
<protein>
    <submittedName>
        <fullName evidence="2">Uncharacterized protein</fullName>
    </submittedName>
</protein>
<accession>G4ZDN3</accession>
<reference evidence="2 3" key="1">
    <citation type="journal article" date="2006" name="Science">
        <title>Phytophthora genome sequences uncover evolutionary origins and mechanisms of pathogenesis.</title>
        <authorList>
            <person name="Tyler B.M."/>
            <person name="Tripathy S."/>
            <person name="Zhang X."/>
            <person name="Dehal P."/>
            <person name="Jiang R.H."/>
            <person name="Aerts A."/>
            <person name="Arredondo F.D."/>
            <person name="Baxter L."/>
            <person name="Bensasson D."/>
            <person name="Beynon J.L."/>
            <person name="Chapman J."/>
            <person name="Damasceno C.M."/>
            <person name="Dorrance A.E."/>
            <person name="Dou D."/>
            <person name="Dickerman A.W."/>
            <person name="Dubchak I.L."/>
            <person name="Garbelotto M."/>
            <person name="Gijzen M."/>
            <person name="Gordon S.G."/>
            <person name="Govers F."/>
            <person name="Grunwald N.J."/>
            <person name="Huang W."/>
            <person name="Ivors K.L."/>
            <person name="Jones R.W."/>
            <person name="Kamoun S."/>
            <person name="Krampis K."/>
            <person name="Lamour K.H."/>
            <person name="Lee M.K."/>
            <person name="McDonald W.H."/>
            <person name="Medina M."/>
            <person name="Meijer H.J."/>
            <person name="Nordberg E.K."/>
            <person name="Maclean D.J."/>
            <person name="Ospina-Giraldo M.D."/>
            <person name="Morris P.F."/>
            <person name="Phuntumart V."/>
            <person name="Putnam N.H."/>
            <person name="Rash S."/>
            <person name="Rose J.K."/>
            <person name="Sakihama Y."/>
            <person name="Salamov A.A."/>
            <person name="Savidor A."/>
            <person name="Scheuring C.F."/>
            <person name="Smith B.M."/>
            <person name="Sobral B.W."/>
            <person name="Terry A."/>
            <person name="Torto-Alalibo T.A."/>
            <person name="Win J."/>
            <person name="Xu Z."/>
            <person name="Zhang H."/>
            <person name="Grigoriev I.V."/>
            <person name="Rokhsar D.S."/>
            <person name="Boore J.L."/>
        </authorList>
    </citation>
    <scope>NUCLEOTIDE SEQUENCE [LARGE SCALE GENOMIC DNA]</scope>
    <source>
        <strain evidence="2 3">P6497</strain>
    </source>
</reference>
<proteinExistence type="predicted"/>